<dbReference type="KEGG" id="dqu:106742575"/>
<evidence type="ECO:0000313" key="1">
    <source>
        <dbReference type="Proteomes" id="UP000515204"/>
    </source>
</evidence>
<sequence length="352" mass="40618">MKNAKVKNTRACLEHFSDEGGYFDVVVRPMLQQGHEGELCSWLKEMSLIRTVSNCPNCKGRSLAWNPARIVDKYSWSCPNCMRKQSIRDNSFFLGIKCDLKMCLQLILGWCQRIPCEITASYLDVKKHVVRKIYERCDEVSAVYVKKHPEDWLLGGESAILIVDEFPNGYMTEHQPDVNSAKKRNNNSHTIICIAEVNTIPTRIWLHMIEAISEPQKMEKQRAGLIDRCSNMVEEALKEMVRHTIPGSYIVANNRACCCSYESLRSLKQYKVISVEQLQKFDPPGMRKLVDNLETIWQSAVEICEEVQEATHTLGQHIIARHLWRQKFGMPPSTAFQYMLNHIAEKYRFSQG</sequence>
<dbReference type="RefSeq" id="XP_014471161.1">
    <property type="nucleotide sequence ID" value="XM_014615675.1"/>
</dbReference>
<dbReference type="GeneID" id="106742575"/>
<dbReference type="OrthoDB" id="6226069at2759"/>
<gene>
    <name evidence="2" type="primary">LOC106742575</name>
</gene>
<name>A0A6P3WYG2_DINQU</name>
<dbReference type="AlphaFoldDB" id="A0A6P3WYG2"/>
<dbReference type="Proteomes" id="UP000515204">
    <property type="component" value="Unplaced"/>
</dbReference>
<accession>A0A6P3WYG2</accession>
<organism evidence="1 2">
    <name type="scientific">Dinoponera quadriceps</name>
    <name type="common">South American ant</name>
    <dbReference type="NCBI Taxonomy" id="609295"/>
    <lineage>
        <taxon>Eukaryota</taxon>
        <taxon>Metazoa</taxon>
        <taxon>Ecdysozoa</taxon>
        <taxon>Arthropoda</taxon>
        <taxon>Hexapoda</taxon>
        <taxon>Insecta</taxon>
        <taxon>Pterygota</taxon>
        <taxon>Neoptera</taxon>
        <taxon>Endopterygota</taxon>
        <taxon>Hymenoptera</taxon>
        <taxon>Apocrita</taxon>
        <taxon>Aculeata</taxon>
        <taxon>Formicoidea</taxon>
        <taxon>Formicidae</taxon>
        <taxon>Ponerinae</taxon>
        <taxon>Ponerini</taxon>
        <taxon>Dinoponera</taxon>
    </lineage>
</organism>
<evidence type="ECO:0000313" key="2">
    <source>
        <dbReference type="RefSeq" id="XP_014471161.1"/>
    </source>
</evidence>
<keyword evidence="1" id="KW-1185">Reference proteome</keyword>
<protein>
    <submittedName>
        <fullName evidence="2">Uncharacterized protein LOC106742575</fullName>
    </submittedName>
</protein>
<proteinExistence type="predicted"/>
<reference evidence="2" key="1">
    <citation type="submission" date="2025-08" db="UniProtKB">
        <authorList>
            <consortium name="RefSeq"/>
        </authorList>
    </citation>
    <scope>IDENTIFICATION</scope>
</reference>